<comment type="caution">
    <text evidence="4">The sequence shown here is derived from an EMBL/GenBank/DDBJ whole genome shotgun (WGS) entry which is preliminary data.</text>
</comment>
<dbReference type="RefSeq" id="WP_129004647.1">
    <property type="nucleotide sequence ID" value="NZ_SDHZ01000002.1"/>
</dbReference>
<dbReference type="GO" id="GO:0005829">
    <property type="term" value="C:cytosol"/>
    <property type="evidence" value="ECO:0007669"/>
    <property type="project" value="TreeGrafter"/>
</dbReference>
<dbReference type="Gene3D" id="3.40.50.450">
    <property type="match status" value="1"/>
</dbReference>
<name>A0A4Q1D546_9BACT</name>
<gene>
    <name evidence="4" type="ORF">ESB13_16035</name>
</gene>
<keyword evidence="3" id="KW-0203">Cytokinin biosynthesis</keyword>
<dbReference type="SUPFAM" id="SSF102405">
    <property type="entry name" value="MCP/YpsA-like"/>
    <property type="match status" value="1"/>
</dbReference>
<protein>
    <recommendedName>
        <fullName evidence="3">Cytokinin riboside 5'-monophosphate phosphoribohydrolase</fullName>
        <ecNumber evidence="3">3.2.2.n1</ecNumber>
    </recommendedName>
</protein>
<evidence type="ECO:0000256" key="2">
    <source>
        <dbReference type="ARBA" id="ARBA00006763"/>
    </source>
</evidence>
<sequence length="180" mass="19875">MFSKFKSAAVFCGSKPGLNPVFIQHASALGKLLALNQVTLVYGGGNSGLMGVVANEMLDNGGQVVGVMPDLLIQREFRHDRLSQLHVVEDMHARKKLMYSLCEAVIILPGGLGTFDEMIEVMAWNSLSIHNKRIFVINSGGFFDLFIQQMQRVQENGFLYGDVSGAFEVVDFPEKIFSTK</sequence>
<organism evidence="4 5">
    <name type="scientific">Filimonas effusa</name>
    <dbReference type="NCBI Taxonomy" id="2508721"/>
    <lineage>
        <taxon>Bacteria</taxon>
        <taxon>Pseudomonadati</taxon>
        <taxon>Bacteroidota</taxon>
        <taxon>Chitinophagia</taxon>
        <taxon>Chitinophagales</taxon>
        <taxon>Chitinophagaceae</taxon>
        <taxon>Filimonas</taxon>
    </lineage>
</organism>
<evidence type="ECO:0000256" key="1">
    <source>
        <dbReference type="ARBA" id="ARBA00000274"/>
    </source>
</evidence>
<keyword evidence="5" id="KW-1185">Reference proteome</keyword>
<comment type="similarity">
    <text evidence="2 3">Belongs to the LOG family.</text>
</comment>
<accession>A0A4Q1D546</accession>
<dbReference type="InterPro" id="IPR031100">
    <property type="entry name" value="LOG_fam"/>
</dbReference>
<dbReference type="Pfam" id="PF03641">
    <property type="entry name" value="Lysine_decarbox"/>
    <property type="match status" value="1"/>
</dbReference>
<dbReference type="OrthoDB" id="9801098at2"/>
<dbReference type="PANTHER" id="PTHR31223">
    <property type="entry name" value="LOG FAMILY PROTEIN YJL055W"/>
    <property type="match status" value="1"/>
</dbReference>
<evidence type="ECO:0000313" key="4">
    <source>
        <dbReference type="EMBL" id="RXK83595.1"/>
    </source>
</evidence>
<dbReference type="Proteomes" id="UP000290545">
    <property type="component" value="Unassembled WGS sequence"/>
</dbReference>
<dbReference type="GO" id="GO:0008714">
    <property type="term" value="F:AMP nucleosidase activity"/>
    <property type="evidence" value="ECO:0007669"/>
    <property type="project" value="UniProtKB-EC"/>
</dbReference>
<reference evidence="4 5" key="1">
    <citation type="submission" date="2019-01" db="EMBL/GenBank/DDBJ databases">
        <title>Filimonas sp. strain TTM-71.</title>
        <authorList>
            <person name="Chen W.-M."/>
        </authorList>
    </citation>
    <scope>NUCLEOTIDE SEQUENCE [LARGE SCALE GENOMIC DNA]</scope>
    <source>
        <strain evidence="4 5">TTM-71</strain>
    </source>
</reference>
<dbReference type="AlphaFoldDB" id="A0A4Q1D546"/>
<dbReference type="EMBL" id="SDHZ01000002">
    <property type="protein sequence ID" value="RXK83595.1"/>
    <property type="molecule type" value="Genomic_DNA"/>
</dbReference>
<comment type="catalytic activity">
    <reaction evidence="1">
        <text>AMP + H2O = D-ribose 5-phosphate + adenine</text>
        <dbReference type="Rhea" id="RHEA:20129"/>
        <dbReference type="ChEBI" id="CHEBI:15377"/>
        <dbReference type="ChEBI" id="CHEBI:16708"/>
        <dbReference type="ChEBI" id="CHEBI:78346"/>
        <dbReference type="ChEBI" id="CHEBI:456215"/>
        <dbReference type="EC" id="3.2.2.4"/>
    </reaction>
</comment>
<dbReference type="PANTHER" id="PTHR31223:SF70">
    <property type="entry name" value="LOG FAMILY PROTEIN YJL055W"/>
    <property type="match status" value="1"/>
</dbReference>
<dbReference type="InterPro" id="IPR005269">
    <property type="entry name" value="LOG"/>
</dbReference>
<proteinExistence type="inferred from homology"/>
<dbReference type="NCBIfam" id="TIGR00730">
    <property type="entry name" value="Rossman fold protein, TIGR00730 family"/>
    <property type="match status" value="1"/>
</dbReference>
<evidence type="ECO:0000313" key="5">
    <source>
        <dbReference type="Proteomes" id="UP000290545"/>
    </source>
</evidence>
<evidence type="ECO:0000256" key="3">
    <source>
        <dbReference type="RuleBase" id="RU363015"/>
    </source>
</evidence>
<keyword evidence="3" id="KW-0378">Hydrolase</keyword>
<dbReference type="EC" id="3.2.2.n1" evidence="3"/>
<dbReference type="GO" id="GO:0009691">
    <property type="term" value="P:cytokinin biosynthetic process"/>
    <property type="evidence" value="ECO:0007669"/>
    <property type="project" value="UniProtKB-UniRule"/>
</dbReference>